<accession>A0A3Q0JKJ4</accession>
<dbReference type="SMART" id="SM00703">
    <property type="entry name" value="NRF"/>
    <property type="match status" value="1"/>
</dbReference>
<dbReference type="KEGG" id="dci:103520413"/>
<organism evidence="4 5">
    <name type="scientific">Diaphorina citri</name>
    <name type="common">Asian citrus psyllid</name>
    <dbReference type="NCBI Taxonomy" id="121845"/>
    <lineage>
        <taxon>Eukaryota</taxon>
        <taxon>Metazoa</taxon>
        <taxon>Ecdysozoa</taxon>
        <taxon>Arthropoda</taxon>
        <taxon>Hexapoda</taxon>
        <taxon>Insecta</taxon>
        <taxon>Pterygota</taxon>
        <taxon>Neoptera</taxon>
        <taxon>Paraneoptera</taxon>
        <taxon>Hemiptera</taxon>
        <taxon>Sternorrhyncha</taxon>
        <taxon>Psylloidea</taxon>
        <taxon>Psyllidae</taxon>
        <taxon>Diaphorininae</taxon>
        <taxon>Diaphorina</taxon>
    </lineage>
</organism>
<dbReference type="PANTHER" id="PTHR11161">
    <property type="entry name" value="O-ACYLTRANSFERASE"/>
    <property type="match status" value="1"/>
</dbReference>
<evidence type="ECO:0000256" key="1">
    <source>
        <dbReference type="SAM" id="Phobius"/>
    </source>
</evidence>
<keyword evidence="2" id="KW-0732">Signal</keyword>
<feature type="signal peptide" evidence="2">
    <location>
        <begin position="1"/>
        <end position="25"/>
    </location>
</feature>
<evidence type="ECO:0000259" key="3">
    <source>
        <dbReference type="SMART" id="SM00703"/>
    </source>
</evidence>
<evidence type="ECO:0000313" key="5">
    <source>
        <dbReference type="RefSeq" id="XP_026687345.1"/>
    </source>
</evidence>
<proteinExistence type="predicted"/>
<name>A0A3Q0JKJ4_DIACI</name>
<dbReference type="Proteomes" id="UP000079169">
    <property type="component" value="Unplaced"/>
</dbReference>
<keyword evidence="1" id="KW-0472">Membrane</keyword>
<dbReference type="InterPro" id="IPR052728">
    <property type="entry name" value="O2_lipid_transport_reg"/>
</dbReference>
<dbReference type="GeneID" id="103520413"/>
<protein>
    <submittedName>
        <fullName evidence="5">Uncharacterized protein LOC103520413</fullName>
    </submittedName>
</protein>
<evidence type="ECO:0000313" key="4">
    <source>
        <dbReference type="Proteomes" id="UP000079169"/>
    </source>
</evidence>
<dbReference type="PaxDb" id="121845-A0A3Q0JKJ4"/>
<dbReference type="InterPro" id="IPR006621">
    <property type="entry name" value="Nose-resist-to-fluoxetine_N"/>
</dbReference>
<evidence type="ECO:0000256" key="2">
    <source>
        <dbReference type="SAM" id="SignalP"/>
    </source>
</evidence>
<feature type="domain" description="Nose resistant-to-fluoxetine protein N-terminal" evidence="3">
    <location>
        <begin position="60"/>
        <end position="220"/>
    </location>
</feature>
<reference evidence="5" key="1">
    <citation type="submission" date="2025-08" db="UniProtKB">
        <authorList>
            <consortium name="RefSeq"/>
        </authorList>
    </citation>
    <scope>IDENTIFICATION</scope>
</reference>
<keyword evidence="1" id="KW-1133">Transmembrane helix</keyword>
<sequence length="293" mass="32818">MEKLNLHFHILLLLFFFPASYFTSGSPPNELTTSSERNMVYEFLTNFPSVNYNSKSKLIRPQCRHDLNRLLVESKQLHPWALKMLDASSKPGGSQILNGNIHALGSISQCVNVGTDDSNGKDKSITGNYCIATFTDFGLVQREPMRYLFNLAFSYNSIRSTYDKHDAGIMLSTNTISRGLCVPASCNFQDVFHLLESSFQEYNASGIIVRTRLEENSCHTKPELVELYSSTRIMTVVALVFLTGLLIIATVVDSLYKDRVNVMVAGKIGGKKNNPPTLDSEEIRSISILRFPL</sequence>
<dbReference type="Pfam" id="PF20146">
    <property type="entry name" value="NRF"/>
    <property type="match status" value="1"/>
</dbReference>
<dbReference type="PANTHER" id="PTHR11161:SF0">
    <property type="entry name" value="O-ACYLTRANSFERASE LIKE PROTEIN"/>
    <property type="match status" value="1"/>
</dbReference>
<gene>
    <name evidence="5" type="primary">LOC103520413</name>
</gene>
<feature type="chain" id="PRO_5018022120" evidence="2">
    <location>
        <begin position="26"/>
        <end position="293"/>
    </location>
</feature>
<dbReference type="AlphaFoldDB" id="A0A3Q0JKJ4"/>
<keyword evidence="4" id="KW-1185">Reference proteome</keyword>
<dbReference type="RefSeq" id="XP_026687345.1">
    <property type="nucleotide sequence ID" value="XM_026831544.1"/>
</dbReference>
<feature type="transmembrane region" description="Helical" evidence="1">
    <location>
        <begin position="233"/>
        <end position="256"/>
    </location>
</feature>
<keyword evidence="1" id="KW-0812">Transmembrane</keyword>